<evidence type="ECO:0000313" key="1">
    <source>
        <dbReference type="EMBL" id="EGJ26612.1"/>
    </source>
</evidence>
<dbReference type="RefSeq" id="WP_003082950.1">
    <property type="nucleotide sequence ID" value="NZ_AEUU02000001.1"/>
</dbReference>
<protein>
    <submittedName>
        <fullName evidence="1">Toxin-antitoxin system, toxin component</fullName>
    </submittedName>
</protein>
<gene>
    <name evidence="1" type="ORF">STRPO_0247</name>
</gene>
<evidence type="ECO:0000313" key="2">
    <source>
        <dbReference type="Proteomes" id="UP000005356"/>
    </source>
</evidence>
<proteinExistence type="predicted"/>
<dbReference type="EMBL" id="AEUU02000001">
    <property type="protein sequence ID" value="EGJ26612.1"/>
    <property type="molecule type" value="Genomic_DNA"/>
</dbReference>
<keyword evidence="2" id="KW-1185">Reference proteome</keyword>
<reference evidence="1 2" key="1">
    <citation type="journal article" date="2014" name="Int. J. Syst. Evol. Microbiol.">
        <title>Phylogenomics and the dynamic genome evolution of the genus Streptococcus.</title>
        <authorList>
            <consortium name="The Broad Institute Genome Sequencing Platform"/>
            <person name="Richards V.P."/>
            <person name="Palmer S.R."/>
            <person name="Pavinski Bitar P.D."/>
            <person name="Qin X."/>
            <person name="Weinstock G.M."/>
            <person name="Highlander S.K."/>
            <person name="Town C.D."/>
            <person name="Burne R.A."/>
            <person name="Stanhope M.J."/>
        </authorList>
    </citation>
    <scope>NUCLEOTIDE SEQUENCE [LARGE SCALE GENOMIC DNA]</scope>
    <source>
        <strain evidence="1 2">Jelinkova 176</strain>
    </source>
</reference>
<organism evidence="1 2">
    <name type="scientific">Streptococcus porcinus str. Jelinkova 176</name>
    <dbReference type="NCBI Taxonomy" id="873448"/>
    <lineage>
        <taxon>Bacteria</taxon>
        <taxon>Bacillati</taxon>
        <taxon>Bacillota</taxon>
        <taxon>Bacilli</taxon>
        <taxon>Lactobacillales</taxon>
        <taxon>Streptococcaceae</taxon>
        <taxon>Streptococcus</taxon>
    </lineage>
</organism>
<sequence length="116" mass="14127">MTPEVLFIDGREIDNKGFYIHQANVIIMDAYLDDIDKKKVLYHESEHQNHLLQNYERMREKYEQMSDRNMIHHLLKEYLPTLDNIEDFNICRFMETYRLKTIANEAMVIEEFKNLI</sequence>
<accession>A0ABN0CTS0</accession>
<name>A0ABN0CTS0_STRPO</name>
<comment type="caution">
    <text evidence="1">The sequence shown here is derived from an EMBL/GenBank/DDBJ whole genome shotgun (WGS) entry which is preliminary data.</text>
</comment>
<dbReference type="Proteomes" id="UP000005356">
    <property type="component" value="Unassembled WGS sequence"/>
</dbReference>